<evidence type="ECO:0000313" key="1">
    <source>
        <dbReference type="EMBL" id="XBS47598.1"/>
    </source>
</evidence>
<name>A0AAU7PH80_9VIRU</name>
<protein>
    <submittedName>
        <fullName evidence="1">Uncharacterized protein</fullName>
    </submittedName>
</protein>
<organism evidence="1">
    <name type="scientific">Burkholderia phage vB_BgluM-SURPRISE13</name>
    <dbReference type="NCBI Taxonomy" id="3159457"/>
    <lineage>
        <taxon>Viruses</taxon>
    </lineage>
</organism>
<dbReference type="SUPFAM" id="SSF52540">
    <property type="entry name" value="P-loop containing nucleoside triphosphate hydrolases"/>
    <property type="match status" value="1"/>
</dbReference>
<proteinExistence type="predicted"/>
<sequence>MSNKDLGKVIAIQVAPFKELEQGSVEVQFDGADADTDGYGIYLRHENGMAMHSRDCTTEAEAVRQARELCKEFRVKVEPYGWQVGLVQMGPDVIVDDTKAFESFALKQNFIKDVQRYDQYHPYYANQYGHYDTKNAKVMWDGAVAWVLAVLGHAGFPRDYLNGGDIRVVVQGRTGVGKSALCGIICDKLRVLGIPVTWNDEEYETAVKAEPWEALFQQQCVGATVRVVEKNLVPRIAYEDMQAERGSVMGVLQEIQHKGVEDESHYFIRAAVQHYINPNMLNIPADDPDRDAKMSAIVSALVDYLYETHQENAGLKFEQRVKNFIRQRNAPSVKQDIYPGPDGEQQ</sequence>
<reference evidence="1" key="1">
    <citation type="submission" date="2024-05" db="EMBL/GenBank/DDBJ databases">
        <title>Isolation and characterization of the novel Burkholderia jumbo bacteriophage Surprise13.</title>
        <authorList>
            <person name="Supina B.S.I."/>
            <person name="Dennis J."/>
        </authorList>
    </citation>
    <scope>NUCLEOTIDE SEQUENCE</scope>
</reference>
<dbReference type="InterPro" id="IPR027417">
    <property type="entry name" value="P-loop_NTPase"/>
</dbReference>
<gene>
    <name evidence="1" type="ORF">SURPRISE13_138</name>
</gene>
<dbReference type="EMBL" id="PP856017">
    <property type="protein sequence ID" value="XBS47598.1"/>
    <property type="molecule type" value="Genomic_DNA"/>
</dbReference>
<accession>A0AAU7PH80</accession>